<evidence type="ECO:0000313" key="2">
    <source>
        <dbReference type="EMBL" id="CAF5170350.1"/>
    </source>
</evidence>
<sequence>LATGLASLFISLLASKVLQAQQLRAPQLALLPRLPQQVQQPLQILFICAI</sequence>
<name>A0A8S3GYD8_9BILA</name>
<protein>
    <submittedName>
        <fullName evidence="2">Uncharacterized protein</fullName>
    </submittedName>
</protein>
<proteinExistence type="predicted"/>
<organism evidence="2 3">
    <name type="scientific">Rotaria magnacalcarata</name>
    <dbReference type="NCBI Taxonomy" id="392030"/>
    <lineage>
        <taxon>Eukaryota</taxon>
        <taxon>Metazoa</taxon>
        <taxon>Spiralia</taxon>
        <taxon>Gnathifera</taxon>
        <taxon>Rotifera</taxon>
        <taxon>Eurotatoria</taxon>
        <taxon>Bdelloidea</taxon>
        <taxon>Philodinida</taxon>
        <taxon>Philodinidae</taxon>
        <taxon>Rotaria</taxon>
    </lineage>
</organism>
<feature type="chain" id="PRO_5035745960" evidence="1">
    <location>
        <begin position="21"/>
        <end position="50"/>
    </location>
</feature>
<keyword evidence="1" id="KW-0732">Signal</keyword>
<comment type="caution">
    <text evidence="2">The sequence shown here is derived from an EMBL/GenBank/DDBJ whole genome shotgun (WGS) entry which is preliminary data.</text>
</comment>
<feature type="signal peptide" evidence="1">
    <location>
        <begin position="1"/>
        <end position="20"/>
    </location>
</feature>
<accession>A0A8S3GYD8</accession>
<reference evidence="2" key="1">
    <citation type="submission" date="2021-02" db="EMBL/GenBank/DDBJ databases">
        <authorList>
            <person name="Nowell W R."/>
        </authorList>
    </citation>
    <scope>NUCLEOTIDE SEQUENCE</scope>
</reference>
<feature type="non-terminal residue" evidence="2">
    <location>
        <position position="1"/>
    </location>
</feature>
<dbReference type="Proteomes" id="UP000681720">
    <property type="component" value="Unassembled WGS sequence"/>
</dbReference>
<dbReference type="AlphaFoldDB" id="A0A8S3GYD8"/>
<gene>
    <name evidence="2" type="ORF">GIL414_LOCUS66758</name>
</gene>
<evidence type="ECO:0000313" key="3">
    <source>
        <dbReference type="Proteomes" id="UP000681720"/>
    </source>
</evidence>
<dbReference type="EMBL" id="CAJOBJ010318704">
    <property type="protein sequence ID" value="CAF5170350.1"/>
    <property type="molecule type" value="Genomic_DNA"/>
</dbReference>
<evidence type="ECO:0000256" key="1">
    <source>
        <dbReference type="SAM" id="SignalP"/>
    </source>
</evidence>